<dbReference type="OrthoDB" id="437613at2"/>
<evidence type="ECO:0000313" key="2">
    <source>
        <dbReference type="EMBL" id="OAB80223.1"/>
    </source>
</evidence>
<feature type="transmembrane region" description="Helical" evidence="1">
    <location>
        <begin position="200"/>
        <end position="217"/>
    </location>
</feature>
<reference evidence="2 3" key="1">
    <citation type="submission" date="2016-02" db="EMBL/GenBank/DDBJ databases">
        <title>Ulvibacter sp. LPB0005, isolated from Thais luteostoma.</title>
        <authorList>
            <person name="Shin S.-K."/>
            <person name="Yi H."/>
        </authorList>
    </citation>
    <scope>NUCLEOTIDE SEQUENCE [LARGE SCALE GENOMIC DNA]</scope>
    <source>
        <strain evidence="2 3">LPB0005</strain>
    </source>
</reference>
<feature type="transmembrane region" description="Helical" evidence="1">
    <location>
        <begin position="223"/>
        <end position="243"/>
    </location>
</feature>
<feature type="transmembrane region" description="Helical" evidence="1">
    <location>
        <begin position="379"/>
        <end position="397"/>
    </location>
</feature>
<dbReference type="STRING" id="1763537.ULVI_05670"/>
<feature type="transmembrane region" description="Helical" evidence="1">
    <location>
        <begin position="151"/>
        <end position="169"/>
    </location>
</feature>
<feature type="transmembrane region" description="Helical" evidence="1">
    <location>
        <begin position="328"/>
        <end position="347"/>
    </location>
</feature>
<feature type="transmembrane region" description="Helical" evidence="1">
    <location>
        <begin position="353"/>
        <end position="372"/>
    </location>
</feature>
<dbReference type="RefSeq" id="WP_068590590.1">
    <property type="nucleotide sequence ID" value="NZ_LRXL01000026.1"/>
</dbReference>
<sequence>MAIFISVLILAAYFFLIYKSIGAFILEIRKLPTTGIIVYFLTMLLPGFYLVWILHDEKFVYYWDLSGYWIRAIDFTELYFEKPFVAFEEVYNTIRHAEYNFLANLFIAPLNKLFGLSFGWYVFSIYVIYFLPAVLLVSNIIILTLRNVTSLFQKLSLPFLCLLFTPLLIPIRFGFIDSIGLVLIFIILISVLKSDFLRKFNYKSAIAIGILMLVLVFSRRWYAFWATAFYVSLFLTNVIYAIWNREWKPFKNAVLNLTIGGIVPLSIMLLFFYPFFEMSVLKDYGDIYSAYRRAVPLGQLQNAINFFGWGLLVIFLIMTLIQARQQKFLTLFLGINSIIIIALFTRINDFGGYQHYYLLLPMIVIFTMRGLLLVRKKAVIVLTFFAFLAINNAQVFTHSLKFNDTLRIFSQVDGASKIRADYDEIVAISNAIINYEKEGASIYMLTSSREINDNIVKNSKLPELRNEFKKLHITQHVDKRDHFPNELFSSDYVVVTDPAQYHLGEKNQQVIGYFNNAILNGSLKPHYKIVQTYHLNKGITAYIMKKTSGFNKKEIDSIRNFFKSKFPEYPKMFDVKENILRSFEILEGDGYGNVEFLDNQTIKMFPGKKRNSTISFTVSPLDKNLSFVTSFYDKQEIENNCNVDKDGEVQLIIKGDGEILEQFSVSHKKEIPVLVEIVNITTIQISVDKGKYEDYCDFFILKNFRFNK</sequence>
<protein>
    <submittedName>
        <fullName evidence="2">Uncharacterized protein</fullName>
    </submittedName>
</protein>
<feature type="transmembrane region" description="Helical" evidence="1">
    <location>
        <begin position="255"/>
        <end position="276"/>
    </location>
</feature>
<feature type="transmembrane region" description="Helical" evidence="1">
    <location>
        <begin position="38"/>
        <end position="55"/>
    </location>
</feature>
<proteinExistence type="predicted"/>
<name>A0A167J1A0_9FLAO</name>
<organism evidence="2 3">
    <name type="scientific">Cochleicola gelatinilyticus</name>
    <dbReference type="NCBI Taxonomy" id="1763537"/>
    <lineage>
        <taxon>Bacteria</taxon>
        <taxon>Pseudomonadati</taxon>
        <taxon>Bacteroidota</taxon>
        <taxon>Flavobacteriia</taxon>
        <taxon>Flavobacteriales</taxon>
        <taxon>Flavobacteriaceae</taxon>
        <taxon>Cochleicola</taxon>
    </lineage>
</organism>
<feature type="transmembrane region" description="Helical" evidence="1">
    <location>
        <begin position="175"/>
        <end position="193"/>
    </location>
</feature>
<dbReference type="Proteomes" id="UP000077013">
    <property type="component" value="Unassembled WGS sequence"/>
</dbReference>
<feature type="transmembrane region" description="Helical" evidence="1">
    <location>
        <begin position="118"/>
        <end position="144"/>
    </location>
</feature>
<dbReference type="EMBL" id="LRXL01000026">
    <property type="protein sequence ID" value="OAB80223.1"/>
    <property type="molecule type" value="Genomic_DNA"/>
</dbReference>
<evidence type="ECO:0000256" key="1">
    <source>
        <dbReference type="SAM" id="Phobius"/>
    </source>
</evidence>
<keyword evidence="1" id="KW-1133">Transmembrane helix</keyword>
<accession>A0A167J1A0</accession>
<feature type="transmembrane region" description="Helical" evidence="1">
    <location>
        <begin position="303"/>
        <end position="321"/>
    </location>
</feature>
<dbReference type="AlphaFoldDB" id="A0A167J1A0"/>
<keyword evidence="1" id="KW-0812">Transmembrane</keyword>
<evidence type="ECO:0000313" key="3">
    <source>
        <dbReference type="Proteomes" id="UP000077013"/>
    </source>
</evidence>
<keyword evidence="3" id="KW-1185">Reference proteome</keyword>
<gene>
    <name evidence="2" type="ORF">ULVI_05670</name>
</gene>
<feature type="transmembrane region" description="Helical" evidence="1">
    <location>
        <begin position="6"/>
        <end position="26"/>
    </location>
</feature>
<comment type="caution">
    <text evidence="2">The sequence shown here is derived from an EMBL/GenBank/DDBJ whole genome shotgun (WGS) entry which is preliminary data.</text>
</comment>
<keyword evidence="1" id="KW-0472">Membrane</keyword>